<dbReference type="PANTHER" id="PTHR39338:SF7">
    <property type="entry name" value="BLL6692 PROTEIN"/>
    <property type="match status" value="1"/>
</dbReference>
<dbReference type="Proteomes" id="UP000321412">
    <property type="component" value="Unassembled WGS sequence"/>
</dbReference>
<evidence type="ECO:0000313" key="2">
    <source>
        <dbReference type="Proteomes" id="UP000321412"/>
    </source>
</evidence>
<keyword evidence="2" id="KW-1185">Reference proteome</keyword>
<comment type="caution">
    <text evidence="1">The sequence shown here is derived from an EMBL/GenBank/DDBJ whole genome shotgun (WGS) entry which is preliminary data.</text>
</comment>
<evidence type="ECO:0000313" key="1">
    <source>
        <dbReference type="EMBL" id="TXD35603.1"/>
    </source>
</evidence>
<dbReference type="EMBL" id="VOSM01000008">
    <property type="protein sequence ID" value="TXD35603.1"/>
    <property type="molecule type" value="Genomic_DNA"/>
</dbReference>
<dbReference type="OrthoDB" id="9764216at2"/>
<accession>A0A5C6XA21</accession>
<proteinExistence type="predicted"/>
<gene>
    <name evidence="1" type="ORF">FRC98_15455</name>
</gene>
<dbReference type="InterPro" id="IPR008912">
    <property type="entry name" value="Uncharacterised_CoxE"/>
</dbReference>
<name>A0A5C6XA21_9DELT</name>
<dbReference type="RefSeq" id="WP_146982344.1">
    <property type="nucleotide sequence ID" value="NZ_VOSM01000008.1"/>
</dbReference>
<dbReference type="PANTHER" id="PTHR39338">
    <property type="entry name" value="BLL5662 PROTEIN-RELATED"/>
    <property type="match status" value="1"/>
</dbReference>
<organism evidence="1 2">
    <name type="scientific">Lujinxingia vulgaris</name>
    <dbReference type="NCBI Taxonomy" id="2600176"/>
    <lineage>
        <taxon>Bacteria</taxon>
        <taxon>Deltaproteobacteria</taxon>
        <taxon>Bradymonadales</taxon>
        <taxon>Lujinxingiaceae</taxon>
        <taxon>Lujinxingia</taxon>
    </lineage>
</organism>
<dbReference type="Pfam" id="PF05762">
    <property type="entry name" value="VWA_CoxE"/>
    <property type="match status" value="1"/>
</dbReference>
<dbReference type="AlphaFoldDB" id="A0A5C6XA21"/>
<reference evidence="1 2" key="1">
    <citation type="submission" date="2019-08" db="EMBL/GenBank/DDBJ databases">
        <title>Bradymonadales sp. TMQ4.</title>
        <authorList>
            <person name="Liang Q."/>
        </authorList>
    </citation>
    <scope>NUCLEOTIDE SEQUENCE [LARGE SCALE GENOMIC DNA]</scope>
    <source>
        <strain evidence="1 2">TMQ4</strain>
    </source>
</reference>
<protein>
    <submittedName>
        <fullName evidence="1">VWA domain-containing protein</fullName>
    </submittedName>
</protein>
<sequence length="392" mass="44437">MFIDFFFLLRRAGVPVSTTEFLALCQGLKAGLARNSLHGFYVLARATLIKRAEHFDLYDQVFAAYFKDRPFQPERTSSQLHDDLLAWLEEAADLPVPTAEELAKLERMNLDELRQAFEDRLAEQDERHDGGNRWIGTGGTSPFGHSGHNPAGIRVGGASQNRSAVQVATERRFRNLRTDLVLDTRQISLALRKLRDLAREGRADELDLDATIEATGKNAGDIELVFRPPRHNRLKLLLLMDVGGSMTPHTHLTSLLFSAANRAHHFQAFEAYYFHNCFYETLYTDMERRQGKPTAEVLAAVDDSWRCVVVGDAAMAPTELTAPGGAIDYYHFNEESGWTWLNRLAERVPRTAWINPDDPRWWGSYTTRQIGQLFEMFPLTLEGLDQAISAIR</sequence>